<dbReference type="Proteomes" id="UP000051217">
    <property type="component" value="Unassembled WGS sequence"/>
</dbReference>
<dbReference type="Gene3D" id="1.10.260.40">
    <property type="entry name" value="lambda repressor-like DNA-binding domains"/>
    <property type="match status" value="1"/>
</dbReference>
<comment type="caution">
    <text evidence="2">The sequence shown here is derived from an EMBL/GenBank/DDBJ whole genome shotgun (WGS) entry which is preliminary data.</text>
</comment>
<protein>
    <recommendedName>
        <fullName evidence="1">HTH cro/C1-type domain-containing protein</fullName>
    </recommendedName>
</protein>
<dbReference type="PROSITE" id="PS50943">
    <property type="entry name" value="HTH_CROC1"/>
    <property type="match status" value="1"/>
</dbReference>
<evidence type="ECO:0000313" key="2">
    <source>
        <dbReference type="EMBL" id="KRM25847.1"/>
    </source>
</evidence>
<dbReference type="SMART" id="SM00530">
    <property type="entry name" value="HTH_XRE"/>
    <property type="match status" value="1"/>
</dbReference>
<dbReference type="SUPFAM" id="SSF47413">
    <property type="entry name" value="lambda repressor-like DNA-binding domains"/>
    <property type="match status" value="1"/>
</dbReference>
<dbReference type="InterPro" id="IPR010982">
    <property type="entry name" value="Lambda_DNA-bd_dom_sf"/>
</dbReference>
<dbReference type="CDD" id="cd00093">
    <property type="entry name" value="HTH_XRE"/>
    <property type="match status" value="1"/>
</dbReference>
<name>A0ABR5PK88_9LACO</name>
<dbReference type="InterPro" id="IPR001387">
    <property type="entry name" value="Cro/C1-type_HTH"/>
</dbReference>
<keyword evidence="3" id="KW-1185">Reference proteome</keyword>
<sequence length="78" mass="8522">MSVLDRVKFISKNRGLSLLSLNNKAGLGKNAIYKWEKQKPSAENLEKVAVVLGVSSDYLLGKTDDTSRGKKSADLARV</sequence>
<dbReference type="EMBL" id="AZFI01000118">
    <property type="protein sequence ID" value="KRM25847.1"/>
    <property type="molecule type" value="Genomic_DNA"/>
</dbReference>
<feature type="domain" description="HTH cro/C1-type" evidence="1">
    <location>
        <begin position="7"/>
        <end position="59"/>
    </location>
</feature>
<accession>A0ABR5PK88</accession>
<gene>
    <name evidence="2" type="ORF">FC65_GL000242</name>
</gene>
<evidence type="ECO:0000313" key="3">
    <source>
        <dbReference type="Proteomes" id="UP000051217"/>
    </source>
</evidence>
<dbReference type="Pfam" id="PF01381">
    <property type="entry name" value="HTH_3"/>
    <property type="match status" value="1"/>
</dbReference>
<proteinExistence type="predicted"/>
<organism evidence="2 3">
    <name type="scientific">Ligilactobacillus acidipiscis DSM 15836</name>
    <dbReference type="NCBI Taxonomy" id="1423716"/>
    <lineage>
        <taxon>Bacteria</taxon>
        <taxon>Bacillati</taxon>
        <taxon>Bacillota</taxon>
        <taxon>Bacilli</taxon>
        <taxon>Lactobacillales</taxon>
        <taxon>Lactobacillaceae</taxon>
        <taxon>Ligilactobacillus</taxon>
    </lineage>
</organism>
<dbReference type="RefSeq" id="WP_056972204.1">
    <property type="nucleotide sequence ID" value="NZ_AZFI01000118.1"/>
</dbReference>
<evidence type="ECO:0000259" key="1">
    <source>
        <dbReference type="PROSITE" id="PS50943"/>
    </source>
</evidence>
<reference evidence="2 3" key="1">
    <citation type="journal article" date="2015" name="Genome Announc.">
        <title>Expanding the biotechnology potential of lactobacilli through comparative genomics of 213 strains and associated genera.</title>
        <authorList>
            <person name="Sun Z."/>
            <person name="Harris H.M."/>
            <person name="McCann A."/>
            <person name="Guo C."/>
            <person name="Argimon S."/>
            <person name="Zhang W."/>
            <person name="Yang X."/>
            <person name="Jeffery I.B."/>
            <person name="Cooney J.C."/>
            <person name="Kagawa T.F."/>
            <person name="Liu W."/>
            <person name="Song Y."/>
            <person name="Salvetti E."/>
            <person name="Wrobel A."/>
            <person name="Rasinkangas P."/>
            <person name="Parkhill J."/>
            <person name="Rea M.C."/>
            <person name="O'Sullivan O."/>
            <person name="Ritari J."/>
            <person name="Douillard F.P."/>
            <person name="Paul Ross R."/>
            <person name="Yang R."/>
            <person name="Briner A.E."/>
            <person name="Felis G.E."/>
            <person name="de Vos W.M."/>
            <person name="Barrangou R."/>
            <person name="Klaenhammer T.R."/>
            <person name="Caufield P.W."/>
            <person name="Cui Y."/>
            <person name="Zhang H."/>
            <person name="O'Toole P.W."/>
        </authorList>
    </citation>
    <scope>NUCLEOTIDE SEQUENCE [LARGE SCALE GENOMIC DNA]</scope>
    <source>
        <strain evidence="2 3">DSM 15836</strain>
    </source>
</reference>